<accession>A0A8S1JA59</accession>
<proteinExistence type="predicted"/>
<dbReference type="OrthoDB" id="10558357at2759"/>
<evidence type="ECO:0000313" key="4">
    <source>
        <dbReference type="Proteomes" id="UP000708148"/>
    </source>
</evidence>
<keyword evidence="1" id="KW-0472">Membrane</keyword>
<dbReference type="AlphaFoldDB" id="A0A8S1JA59"/>
<protein>
    <submittedName>
        <fullName evidence="3">Uncharacterized protein</fullName>
    </submittedName>
</protein>
<comment type="caution">
    <text evidence="3">The sequence shown here is derived from an EMBL/GenBank/DDBJ whole genome shotgun (WGS) entry which is preliminary data.</text>
</comment>
<name>A0A8S1JA59_9CHLO</name>
<keyword evidence="1" id="KW-0812">Transmembrane</keyword>
<feature type="chain" id="PRO_5035930815" evidence="2">
    <location>
        <begin position="29"/>
        <end position="248"/>
    </location>
</feature>
<organism evidence="3 4">
    <name type="scientific">Ostreobium quekettii</name>
    <dbReference type="NCBI Taxonomy" id="121088"/>
    <lineage>
        <taxon>Eukaryota</taxon>
        <taxon>Viridiplantae</taxon>
        <taxon>Chlorophyta</taxon>
        <taxon>core chlorophytes</taxon>
        <taxon>Ulvophyceae</taxon>
        <taxon>TCBD clade</taxon>
        <taxon>Bryopsidales</taxon>
        <taxon>Ostreobineae</taxon>
        <taxon>Ostreobiaceae</taxon>
        <taxon>Ostreobium</taxon>
    </lineage>
</organism>
<evidence type="ECO:0000256" key="2">
    <source>
        <dbReference type="SAM" id="SignalP"/>
    </source>
</evidence>
<evidence type="ECO:0000313" key="3">
    <source>
        <dbReference type="EMBL" id="CAD7702325.1"/>
    </source>
</evidence>
<sequence length="248" mass="26559">MAVARCMAPPARVLLALMGLSAILSVSALKYAGSEHAYEWNEVHTARVLQDSSKGVCFEKGATTCVAYTLKANKPIMAFVALRSEAKASLQGANSSKYVEESVCEGTVCDIKVDVSERHSYCLVMLNRDNESPPFKASSSGAVVIEFKVNGCPATFWAIIAAVVVVVLLIALFACFGACCVHIVRNRNRQQTQALNTNPPVGPQVPGQVIASPPMYQQDVGAPPLQFPPQVVVGTPQPQPIQFLEAKL</sequence>
<keyword evidence="1" id="KW-1133">Transmembrane helix</keyword>
<feature type="transmembrane region" description="Helical" evidence="1">
    <location>
        <begin position="156"/>
        <end position="184"/>
    </location>
</feature>
<dbReference type="EMBL" id="CAJHUC010001787">
    <property type="protein sequence ID" value="CAD7702325.1"/>
    <property type="molecule type" value="Genomic_DNA"/>
</dbReference>
<evidence type="ECO:0000256" key="1">
    <source>
        <dbReference type="SAM" id="Phobius"/>
    </source>
</evidence>
<keyword evidence="4" id="KW-1185">Reference proteome</keyword>
<keyword evidence="2" id="KW-0732">Signal</keyword>
<feature type="signal peptide" evidence="2">
    <location>
        <begin position="1"/>
        <end position="28"/>
    </location>
</feature>
<dbReference type="Proteomes" id="UP000708148">
    <property type="component" value="Unassembled WGS sequence"/>
</dbReference>
<gene>
    <name evidence="3" type="ORF">OSTQU699_LOCUS7682</name>
</gene>
<reference evidence="3" key="1">
    <citation type="submission" date="2020-12" db="EMBL/GenBank/DDBJ databases">
        <authorList>
            <person name="Iha C."/>
        </authorList>
    </citation>
    <scope>NUCLEOTIDE SEQUENCE</scope>
</reference>